<gene>
    <name evidence="3" type="ORF">CCUS01_03191</name>
</gene>
<dbReference type="PANTHER" id="PTHR47435">
    <property type="entry name" value="KELCH REPEAT PROTEIN (AFU_ORTHOLOGUE AFUA_5G12780)"/>
    <property type="match status" value="1"/>
</dbReference>
<dbReference type="EMBL" id="MPDP01000035">
    <property type="protein sequence ID" value="KAK1491405.1"/>
    <property type="molecule type" value="Genomic_DNA"/>
</dbReference>
<sequence length="356" mass="38155">MRPTSSVTRFAEMAKLSAAWVRLASNDRLRRSSQAVSVIGTQVFVFGGELLPREPVDNQLDVVELQSGKGITFFTTDSASVKTISTDTEAPSPRVGARSTALKDAFYLFSGRGGIAMEPVEESGSIWRYIPSQSRWDQLTPTDATAPHPAGRSYHCTASDGNKTIYIHAGCPEKGRLADLWSFNIESKTWKELAAAPPPARGGASIAFSGGKLYRINGFDGTSEQGGSLDVYDPASAAWSTITYKPDGVKGPEARSVSALVAVEVDGKPHLVTLFGERDPSSLGHAGAGKMLSDVWAFDIVAGTWDKVFFEGDAPPPRGWFDADVVVDGSKQAVVVHGGLAEDNSRLGDIWRLDFV</sequence>
<dbReference type="AlphaFoldDB" id="A0AAJ0DLH6"/>
<organism evidence="3 4">
    <name type="scientific">Colletotrichum cuscutae</name>
    <dbReference type="NCBI Taxonomy" id="1209917"/>
    <lineage>
        <taxon>Eukaryota</taxon>
        <taxon>Fungi</taxon>
        <taxon>Dikarya</taxon>
        <taxon>Ascomycota</taxon>
        <taxon>Pezizomycotina</taxon>
        <taxon>Sordariomycetes</taxon>
        <taxon>Hypocreomycetidae</taxon>
        <taxon>Glomerellales</taxon>
        <taxon>Glomerellaceae</taxon>
        <taxon>Colletotrichum</taxon>
        <taxon>Colletotrichum acutatum species complex</taxon>
    </lineage>
</organism>
<keyword evidence="1" id="KW-0677">Repeat</keyword>
<evidence type="ECO:0000313" key="4">
    <source>
        <dbReference type="Proteomes" id="UP001239213"/>
    </source>
</evidence>
<keyword evidence="2" id="KW-0408">Iron</keyword>
<dbReference type="InterPro" id="IPR015915">
    <property type="entry name" value="Kelch-typ_b-propeller"/>
</dbReference>
<accession>A0AAJ0DLH6</accession>
<name>A0AAJ0DLH6_9PEZI</name>
<dbReference type="Gene3D" id="2.120.10.80">
    <property type="entry name" value="Kelch-type beta propeller"/>
    <property type="match status" value="2"/>
</dbReference>
<dbReference type="Proteomes" id="UP001239213">
    <property type="component" value="Unassembled WGS sequence"/>
</dbReference>
<evidence type="ECO:0000256" key="1">
    <source>
        <dbReference type="ARBA" id="ARBA00022737"/>
    </source>
</evidence>
<proteinExistence type="predicted"/>
<dbReference type="SUPFAM" id="SSF117281">
    <property type="entry name" value="Kelch motif"/>
    <property type="match status" value="1"/>
</dbReference>
<evidence type="ECO:0000313" key="3">
    <source>
        <dbReference type="EMBL" id="KAK1491405.1"/>
    </source>
</evidence>
<dbReference type="Pfam" id="PF24681">
    <property type="entry name" value="Kelch_KLHDC2_KLHL20_DRC7"/>
    <property type="match status" value="1"/>
</dbReference>
<reference evidence="3" key="1">
    <citation type="submission" date="2016-11" db="EMBL/GenBank/DDBJ databases">
        <title>The genome sequence of Colletotrichum cuscutae.</title>
        <authorList>
            <person name="Baroncelli R."/>
        </authorList>
    </citation>
    <scope>NUCLEOTIDE SEQUENCE</scope>
    <source>
        <strain evidence="3">IMI 304802</strain>
    </source>
</reference>
<keyword evidence="4" id="KW-1185">Reference proteome</keyword>
<dbReference type="PANTHER" id="PTHR47435:SF4">
    <property type="entry name" value="KELCH REPEAT PROTEIN (AFU_ORTHOLOGUE AFUA_5G12780)"/>
    <property type="match status" value="1"/>
</dbReference>
<evidence type="ECO:0000256" key="2">
    <source>
        <dbReference type="ARBA" id="ARBA00023004"/>
    </source>
</evidence>
<comment type="caution">
    <text evidence="3">The sequence shown here is derived from an EMBL/GenBank/DDBJ whole genome shotgun (WGS) entry which is preliminary data.</text>
</comment>
<dbReference type="GO" id="GO:0019760">
    <property type="term" value="P:glucosinolate metabolic process"/>
    <property type="evidence" value="ECO:0007669"/>
    <property type="project" value="UniProtKB-ARBA"/>
</dbReference>
<protein>
    <submittedName>
        <fullName evidence="3">Kelch repeat protein</fullName>
    </submittedName>
</protein>